<keyword evidence="3" id="KW-0238">DNA-binding</keyword>
<dbReference type="GO" id="GO:0032993">
    <property type="term" value="C:protein-DNA complex"/>
    <property type="evidence" value="ECO:0007669"/>
    <property type="project" value="TreeGrafter"/>
</dbReference>
<dbReference type="Gene3D" id="3.40.190.10">
    <property type="entry name" value="Periplasmic binding protein-like II"/>
    <property type="match status" value="2"/>
</dbReference>
<keyword evidence="2" id="KW-0805">Transcription regulation</keyword>
<dbReference type="AlphaFoldDB" id="A0A6G7Y3G0"/>
<dbReference type="EMBL" id="CP049865">
    <property type="protein sequence ID" value="QIK71161.1"/>
    <property type="molecule type" value="Genomic_DNA"/>
</dbReference>
<keyword evidence="7" id="KW-1185">Reference proteome</keyword>
<dbReference type="Proteomes" id="UP000501058">
    <property type="component" value="Chromosome"/>
</dbReference>
<reference evidence="6 7" key="1">
    <citation type="submission" date="2020-03" db="EMBL/GenBank/DDBJ databases">
        <title>Propioniciclava sp. nov., isolated from Hydrophilus acuminatus.</title>
        <authorList>
            <person name="Hyun D.-W."/>
            <person name="Bae J.-W."/>
        </authorList>
    </citation>
    <scope>NUCLEOTIDE SEQUENCE [LARGE SCALE GENOMIC DNA]</scope>
    <source>
        <strain evidence="6 7">HDW11</strain>
    </source>
</reference>
<evidence type="ECO:0000256" key="3">
    <source>
        <dbReference type="ARBA" id="ARBA00023125"/>
    </source>
</evidence>
<organism evidence="6 7">
    <name type="scientific">Propioniciclava coleopterorum</name>
    <dbReference type="NCBI Taxonomy" id="2714937"/>
    <lineage>
        <taxon>Bacteria</taxon>
        <taxon>Bacillati</taxon>
        <taxon>Actinomycetota</taxon>
        <taxon>Actinomycetes</taxon>
        <taxon>Propionibacteriales</taxon>
        <taxon>Propionibacteriaceae</taxon>
        <taxon>Propioniciclava</taxon>
    </lineage>
</organism>
<dbReference type="PANTHER" id="PTHR30346:SF29">
    <property type="entry name" value="LYSR SUBSTRATE-BINDING"/>
    <property type="match status" value="1"/>
</dbReference>
<dbReference type="InterPro" id="IPR036388">
    <property type="entry name" value="WH-like_DNA-bd_sf"/>
</dbReference>
<proteinExistence type="inferred from homology"/>
<dbReference type="GO" id="GO:0003677">
    <property type="term" value="F:DNA binding"/>
    <property type="evidence" value="ECO:0007669"/>
    <property type="project" value="UniProtKB-KW"/>
</dbReference>
<dbReference type="Pfam" id="PF00126">
    <property type="entry name" value="HTH_1"/>
    <property type="match status" value="1"/>
</dbReference>
<accession>A0A6G7Y3G0</accession>
<dbReference type="Gene3D" id="1.10.10.10">
    <property type="entry name" value="Winged helix-like DNA-binding domain superfamily/Winged helix DNA-binding domain"/>
    <property type="match status" value="1"/>
</dbReference>
<dbReference type="InterPro" id="IPR036390">
    <property type="entry name" value="WH_DNA-bd_sf"/>
</dbReference>
<evidence type="ECO:0000313" key="7">
    <source>
        <dbReference type="Proteomes" id="UP000501058"/>
    </source>
</evidence>
<dbReference type="SUPFAM" id="SSF53850">
    <property type="entry name" value="Periplasmic binding protein-like II"/>
    <property type="match status" value="1"/>
</dbReference>
<dbReference type="Pfam" id="PF03466">
    <property type="entry name" value="LysR_substrate"/>
    <property type="match status" value="1"/>
</dbReference>
<name>A0A6G7Y3G0_9ACTN</name>
<dbReference type="PROSITE" id="PS50931">
    <property type="entry name" value="HTH_LYSR"/>
    <property type="match status" value="1"/>
</dbReference>
<dbReference type="InterPro" id="IPR000847">
    <property type="entry name" value="LysR_HTH_N"/>
</dbReference>
<dbReference type="SUPFAM" id="SSF46785">
    <property type="entry name" value="Winged helix' DNA-binding domain"/>
    <property type="match status" value="1"/>
</dbReference>
<comment type="similarity">
    <text evidence="1">Belongs to the LysR transcriptional regulatory family.</text>
</comment>
<dbReference type="RefSeq" id="WP_166231290.1">
    <property type="nucleotide sequence ID" value="NZ_CP049865.1"/>
</dbReference>
<evidence type="ECO:0000256" key="1">
    <source>
        <dbReference type="ARBA" id="ARBA00009437"/>
    </source>
</evidence>
<gene>
    <name evidence="6" type="ORF">G7070_01250</name>
</gene>
<dbReference type="GO" id="GO:0003700">
    <property type="term" value="F:DNA-binding transcription factor activity"/>
    <property type="evidence" value="ECO:0007669"/>
    <property type="project" value="InterPro"/>
</dbReference>
<keyword evidence="4" id="KW-0804">Transcription</keyword>
<evidence type="ECO:0000256" key="2">
    <source>
        <dbReference type="ARBA" id="ARBA00023015"/>
    </source>
</evidence>
<dbReference type="PANTHER" id="PTHR30346">
    <property type="entry name" value="TRANSCRIPTIONAL DUAL REGULATOR HCAR-RELATED"/>
    <property type="match status" value="1"/>
</dbReference>
<sequence>MIDVSRLRVFRAVVAAGSIQAAAASLGYTPSAVSQQVAALSRETGLPLLQRVGRGVEPTAAGLHLAEASAPLFAELAEVESAAEDLRTGRVGSLSMAYFTSAAMAWIPGVVADVLAHHPDLRLDLRVLELPTGEDDHVDVEVLVSDGALDPAPGFRAVPLLTEPYVVVLPRTHRLAGSDQVEVAELAGERWIAHDSADSWCRRLTERACVSAGFVPQYSVYTHGHTTAIAFVAAGIGVAAMPLLCVRELPPDAVAVPLIHPTPERTIHLMVRRSVEHTAPVRRALAGLVAAAAAHP</sequence>
<protein>
    <submittedName>
        <fullName evidence="6">LysR family transcriptional regulator</fullName>
    </submittedName>
</protein>
<evidence type="ECO:0000259" key="5">
    <source>
        <dbReference type="PROSITE" id="PS50931"/>
    </source>
</evidence>
<dbReference type="KEGG" id="prv:G7070_01250"/>
<evidence type="ECO:0000313" key="6">
    <source>
        <dbReference type="EMBL" id="QIK71161.1"/>
    </source>
</evidence>
<dbReference type="InterPro" id="IPR005119">
    <property type="entry name" value="LysR_subst-bd"/>
</dbReference>
<evidence type="ECO:0000256" key="4">
    <source>
        <dbReference type="ARBA" id="ARBA00023163"/>
    </source>
</evidence>
<feature type="domain" description="HTH lysR-type" evidence="5">
    <location>
        <begin position="2"/>
        <end position="59"/>
    </location>
</feature>